<evidence type="ECO:0000256" key="2">
    <source>
        <dbReference type="ARBA" id="ARBA00023242"/>
    </source>
</evidence>
<dbReference type="STRING" id="70415.A0A5S6QZR7"/>
<feature type="domain" description="C3HC-type" evidence="4">
    <location>
        <begin position="53"/>
        <end position="162"/>
    </location>
</feature>
<evidence type="ECO:0000259" key="4">
    <source>
        <dbReference type="Pfam" id="PF07967"/>
    </source>
</evidence>
<keyword evidence="2" id="KW-0539">Nucleus</keyword>
<feature type="domain" description="NuBaID C-terminal" evidence="5">
    <location>
        <begin position="198"/>
        <end position="290"/>
    </location>
</feature>
<sequence length="476" mass="56006">MTTFATVLSDRSQKVFSALDRAIFEYKESTPRRPPEAAMKAFPGFRKCCESYANWSETPSSIPPEIFALYGWRRVGDKLLHCSGCSKYLSIWKPDVENRNFARKNTSRMLSLVKSSHGKRCCYRGMHDPKFLCFPRLPLRHELLEGFTTRLASLSRMKESIRKLSLVPLSLLKIEKHELEAISRNVPLEPPPSEAELLLSVCGWDVSEDSEDRKLHCSRCFRQLDFSCYTFSLESFNPKISRPLNPVTEHYPWCFWLQIPDQVYKSIELLARSSCRNGLRLWQVVLKELASPCNQENDAKSSLDLIEHLEQVEACWQKVANFPRMLMHLLRLIERHSLQQMSIRQHARIPHWEYHIRFSPEDGRKVPCKDVLDRFKRLNSGMWIRARPGRYTRRYAKDEPWLTSSMQHVTCTPIECQILDKLVSRFWQRPKYFADDPYEVYNERHSIDSTQASPFFVRPRSRKKLLLEESTEKDFF</sequence>
<name>A0A5S6QZR7_TRIMR</name>
<evidence type="ECO:0000259" key="5">
    <source>
        <dbReference type="Pfam" id="PF08600"/>
    </source>
</evidence>
<proteinExistence type="predicted"/>
<dbReference type="Pfam" id="PF07967">
    <property type="entry name" value="zf-C3HC"/>
    <property type="match status" value="1"/>
</dbReference>
<keyword evidence="6" id="KW-1185">Reference proteome</keyword>
<dbReference type="PANTHER" id="PTHR15909:SF0">
    <property type="entry name" value="LARGE RIBOSOMAL SUBUNIT PROTEIN BL35M"/>
    <property type="match status" value="1"/>
</dbReference>
<dbReference type="InterPro" id="IPR012935">
    <property type="entry name" value="NuBaID_N"/>
</dbReference>
<protein>
    <submittedName>
        <fullName evidence="7">Large ribosomal subunit protein bL35m</fullName>
    </submittedName>
</protein>
<evidence type="ECO:0000256" key="3">
    <source>
        <dbReference type="ARBA" id="ARBA00044931"/>
    </source>
</evidence>
<dbReference type="GO" id="GO:0008270">
    <property type="term" value="F:zinc ion binding"/>
    <property type="evidence" value="ECO:0007669"/>
    <property type="project" value="InterPro"/>
</dbReference>
<evidence type="ECO:0000313" key="6">
    <source>
        <dbReference type="Proteomes" id="UP000046395"/>
    </source>
</evidence>
<dbReference type="WBParaSite" id="TMUE_3000012750.1">
    <property type="protein sequence ID" value="TMUE_3000012750.1"/>
    <property type="gene ID" value="WBGene00293802"/>
</dbReference>
<dbReference type="InterPro" id="IPR019338">
    <property type="entry name" value="Ribosomal_bL35m"/>
</dbReference>
<accession>A0A5S6QZR7</accession>
<dbReference type="GO" id="GO:0005840">
    <property type="term" value="C:ribosome"/>
    <property type="evidence" value="ECO:0007669"/>
    <property type="project" value="UniProtKB-KW"/>
</dbReference>
<dbReference type="Pfam" id="PF08600">
    <property type="entry name" value="NuBaID_C"/>
    <property type="match status" value="1"/>
</dbReference>
<dbReference type="GO" id="GO:0005739">
    <property type="term" value="C:mitochondrion"/>
    <property type="evidence" value="ECO:0007669"/>
    <property type="project" value="UniProtKB-SubCell"/>
</dbReference>
<evidence type="ECO:0000313" key="7">
    <source>
        <dbReference type="WBParaSite" id="TMUE_3000012750.1"/>
    </source>
</evidence>
<evidence type="ECO:0000256" key="1">
    <source>
        <dbReference type="ARBA" id="ARBA00004123"/>
    </source>
</evidence>
<dbReference type="Proteomes" id="UP000046395">
    <property type="component" value="Unassembled WGS sequence"/>
</dbReference>
<dbReference type="GO" id="GO:1990904">
    <property type="term" value="C:ribonucleoprotein complex"/>
    <property type="evidence" value="ECO:0007669"/>
    <property type="project" value="UniProtKB-KW"/>
</dbReference>
<dbReference type="GO" id="GO:0005634">
    <property type="term" value="C:nucleus"/>
    <property type="evidence" value="ECO:0007669"/>
    <property type="project" value="UniProtKB-SubCell"/>
</dbReference>
<comment type="function">
    <text evidence="3">Required for proper positioning of a substantial amount of TPR at the nuclear basket (NB) through interaction with TPR.</text>
</comment>
<dbReference type="PANTHER" id="PTHR15909">
    <property type="entry name" value="39S RIBOSOMAL PROTEIN L35, MITOCHONDRIAL"/>
    <property type="match status" value="1"/>
</dbReference>
<dbReference type="AlphaFoldDB" id="A0A5S6QZR7"/>
<reference evidence="7" key="1">
    <citation type="submission" date="2019-12" db="UniProtKB">
        <authorList>
            <consortium name="WormBaseParasite"/>
        </authorList>
    </citation>
    <scope>IDENTIFICATION</scope>
</reference>
<dbReference type="InterPro" id="IPR013909">
    <property type="entry name" value="NuBaID_C"/>
</dbReference>
<organism evidence="6 7">
    <name type="scientific">Trichuris muris</name>
    <name type="common">Mouse whipworm</name>
    <dbReference type="NCBI Taxonomy" id="70415"/>
    <lineage>
        <taxon>Eukaryota</taxon>
        <taxon>Metazoa</taxon>
        <taxon>Ecdysozoa</taxon>
        <taxon>Nematoda</taxon>
        <taxon>Enoplea</taxon>
        <taxon>Dorylaimia</taxon>
        <taxon>Trichinellida</taxon>
        <taxon>Trichuridae</taxon>
        <taxon>Trichuris</taxon>
    </lineage>
</organism>
<comment type="subcellular location">
    <subcellularLocation>
        <location evidence="1">Nucleus</location>
    </subcellularLocation>
</comment>